<feature type="compositionally biased region" description="Basic residues" evidence="1">
    <location>
        <begin position="92"/>
        <end position="103"/>
    </location>
</feature>
<sequence length="215" mass="24595">VLRPHQAVPADAGGRAAGPRHRDPRAVLALRARHAAEAPVPRPPRADRGRDGLLLGRRAHLLAGARRLHHRGRLRRRRDQEPHLRGDLLGPHRPHRGRARRLRSRDDLPRRDPADVLGGPQPDPGHAPGQRRRDPVPLGRLRLLTRAARGGRAHPRRVRREAARGRPRRHHDGGRRGRSVLLRRGVPPAVPRQEPQRVLRDRRHRRELPDRRQHV</sequence>
<dbReference type="GO" id="GO:0008113">
    <property type="term" value="F:peptide-methionine (S)-S-oxide reductase activity"/>
    <property type="evidence" value="ECO:0007669"/>
    <property type="project" value="UniProtKB-EC"/>
</dbReference>
<feature type="compositionally biased region" description="Low complexity" evidence="1">
    <location>
        <begin position="138"/>
        <end position="148"/>
    </location>
</feature>
<feature type="region of interest" description="Disordered" evidence="1">
    <location>
        <begin position="1"/>
        <end position="53"/>
    </location>
</feature>
<reference evidence="2" key="1">
    <citation type="submission" date="2020-02" db="EMBL/GenBank/DDBJ databases">
        <authorList>
            <person name="Meier V. D."/>
        </authorList>
    </citation>
    <scope>NUCLEOTIDE SEQUENCE</scope>
    <source>
        <strain evidence="2">AVDCRST_MAG85</strain>
    </source>
</reference>
<feature type="non-terminal residue" evidence="2">
    <location>
        <position position="215"/>
    </location>
</feature>
<dbReference type="EC" id="1.8.4.11" evidence="2"/>
<keyword evidence="2" id="KW-0560">Oxidoreductase</keyword>
<evidence type="ECO:0000256" key="1">
    <source>
        <dbReference type="SAM" id="MobiDB-lite"/>
    </source>
</evidence>
<gene>
    <name evidence="2" type="ORF">AVDCRST_MAG85-3668</name>
</gene>
<feature type="compositionally biased region" description="Basic and acidic residues" evidence="1">
    <location>
        <begin position="104"/>
        <end position="114"/>
    </location>
</feature>
<organism evidence="2">
    <name type="scientific">uncultured Solirubrobacteraceae bacterium</name>
    <dbReference type="NCBI Taxonomy" id="1162706"/>
    <lineage>
        <taxon>Bacteria</taxon>
        <taxon>Bacillati</taxon>
        <taxon>Actinomycetota</taxon>
        <taxon>Thermoleophilia</taxon>
        <taxon>Solirubrobacterales</taxon>
        <taxon>Solirubrobacteraceae</taxon>
        <taxon>environmental samples</taxon>
    </lineage>
</organism>
<proteinExistence type="predicted"/>
<feature type="compositionally biased region" description="Basic residues" evidence="1">
    <location>
        <begin position="149"/>
        <end position="178"/>
    </location>
</feature>
<dbReference type="EMBL" id="CADCVT010000410">
    <property type="protein sequence ID" value="CAA9530917.1"/>
    <property type="molecule type" value="Genomic_DNA"/>
</dbReference>
<feature type="region of interest" description="Disordered" evidence="1">
    <location>
        <begin position="66"/>
        <end position="215"/>
    </location>
</feature>
<feature type="compositionally biased region" description="Basic residues" evidence="1">
    <location>
        <begin position="66"/>
        <end position="77"/>
    </location>
</feature>
<protein>
    <submittedName>
        <fullName evidence="2">Peptide-methionine (S)-S-oxide reductase MsrA</fullName>
        <ecNumber evidence="2">1.8.4.11</ecNumber>
    </submittedName>
</protein>
<name>A0A6J4TRT3_9ACTN</name>
<feature type="non-terminal residue" evidence="2">
    <location>
        <position position="1"/>
    </location>
</feature>
<evidence type="ECO:0000313" key="2">
    <source>
        <dbReference type="EMBL" id="CAA9530917.1"/>
    </source>
</evidence>
<dbReference type="AlphaFoldDB" id="A0A6J4TRT3"/>
<accession>A0A6J4TRT3</accession>